<feature type="compositionally biased region" description="Low complexity" evidence="6">
    <location>
        <begin position="69"/>
        <end position="83"/>
    </location>
</feature>
<sequence>MASICTSSLKLSLPNLLRNALRSEFAANLHYGPAHSVTPFTYRRRGVQQRKFSSFPRAQISPSTTYLVSEESSSASPDTASESQPDIQSKPPRGEDSPNEASNAKAESDNVKTQRATPKDDAGTSKKKGKGSDPKLKDKESSKSKDKDSKPKEKGASRKERRSAEGLKKKQTQMWEIQKKALKEKFADGWNPFKKLSPDALEGIRHLHKVAPQRFTTPVLAAEFKVSPEAIRRILKSKWKPTATESEDRRKRWENRHDRIWGHMSELGLRPSTKGTRGLTDANRLLYALKKKTAADEEK</sequence>
<dbReference type="InterPro" id="IPR010487">
    <property type="entry name" value="NGRN/Rrg9"/>
</dbReference>
<evidence type="ECO:0000256" key="5">
    <source>
        <dbReference type="ARBA" id="ARBA00022946"/>
    </source>
</evidence>
<evidence type="ECO:0000256" key="1">
    <source>
        <dbReference type="ARBA" id="ARBA00003548"/>
    </source>
</evidence>
<dbReference type="GO" id="GO:0005739">
    <property type="term" value="C:mitochondrion"/>
    <property type="evidence" value="ECO:0007669"/>
    <property type="project" value="UniProtKB-SubCell"/>
</dbReference>
<dbReference type="PANTHER" id="PTHR13475:SF3">
    <property type="entry name" value="NEUGRIN"/>
    <property type="match status" value="1"/>
</dbReference>
<comment type="subcellular location">
    <subcellularLocation>
        <location evidence="2">Mitochondrion</location>
    </subcellularLocation>
</comment>
<dbReference type="Proteomes" id="UP000247810">
    <property type="component" value="Unassembled WGS sequence"/>
</dbReference>
<keyword evidence="5" id="KW-0809">Transit peptide</keyword>
<evidence type="ECO:0000256" key="2">
    <source>
        <dbReference type="ARBA" id="ARBA00004173"/>
    </source>
</evidence>
<dbReference type="GO" id="GO:0005634">
    <property type="term" value="C:nucleus"/>
    <property type="evidence" value="ECO:0007669"/>
    <property type="project" value="TreeGrafter"/>
</dbReference>
<dbReference type="Pfam" id="PF06413">
    <property type="entry name" value="Neugrin"/>
    <property type="match status" value="1"/>
</dbReference>
<evidence type="ECO:0000313" key="7">
    <source>
        <dbReference type="EMBL" id="PYH90785.1"/>
    </source>
</evidence>
<evidence type="ECO:0000256" key="4">
    <source>
        <dbReference type="ARBA" id="ARBA00013566"/>
    </source>
</evidence>
<gene>
    <name evidence="7" type="ORF">BO71DRAFT_401933</name>
</gene>
<dbReference type="PANTHER" id="PTHR13475">
    <property type="entry name" value="NEUGRIN"/>
    <property type="match status" value="1"/>
</dbReference>
<dbReference type="VEuPathDB" id="FungiDB:BO71DRAFT_401933"/>
<proteinExistence type="inferred from homology"/>
<dbReference type="EMBL" id="KZ825968">
    <property type="protein sequence ID" value="PYH90785.1"/>
    <property type="molecule type" value="Genomic_DNA"/>
</dbReference>
<accession>A0A319CZP4</accession>
<keyword evidence="8" id="KW-1185">Reference proteome</keyword>
<feature type="compositionally biased region" description="Basic and acidic residues" evidence="6">
    <location>
        <begin position="106"/>
        <end position="168"/>
    </location>
</feature>
<protein>
    <recommendedName>
        <fullName evidence="4">Required for respiratory growth protein 9, mitochondrial</fullName>
    </recommendedName>
</protein>
<dbReference type="AlphaFoldDB" id="A0A319CZP4"/>
<dbReference type="OrthoDB" id="5578174at2759"/>
<feature type="region of interest" description="Disordered" evidence="6">
    <location>
        <begin position="52"/>
        <end position="173"/>
    </location>
</feature>
<evidence type="ECO:0000256" key="3">
    <source>
        <dbReference type="ARBA" id="ARBA00010895"/>
    </source>
</evidence>
<organism evidence="7 8">
    <name type="scientific">Aspergillus ellipticus CBS 707.79</name>
    <dbReference type="NCBI Taxonomy" id="1448320"/>
    <lineage>
        <taxon>Eukaryota</taxon>
        <taxon>Fungi</taxon>
        <taxon>Dikarya</taxon>
        <taxon>Ascomycota</taxon>
        <taxon>Pezizomycotina</taxon>
        <taxon>Eurotiomycetes</taxon>
        <taxon>Eurotiomycetidae</taxon>
        <taxon>Eurotiales</taxon>
        <taxon>Aspergillaceae</taxon>
        <taxon>Aspergillus</taxon>
        <taxon>Aspergillus subgen. Circumdati</taxon>
    </lineage>
</organism>
<comment type="function">
    <text evidence="1">Required for respiratory activity and maintenance and expression of the mitochondrial genome.</text>
</comment>
<comment type="similarity">
    <text evidence="3">Belongs to the RRG9 family.</text>
</comment>
<name>A0A319CZP4_9EURO</name>
<reference evidence="7 8" key="1">
    <citation type="submission" date="2018-02" db="EMBL/GenBank/DDBJ databases">
        <title>The genomes of Aspergillus section Nigri reveals drivers in fungal speciation.</title>
        <authorList>
            <consortium name="DOE Joint Genome Institute"/>
            <person name="Vesth T.C."/>
            <person name="Nybo J."/>
            <person name="Theobald S."/>
            <person name="Brandl J."/>
            <person name="Frisvad J.C."/>
            <person name="Nielsen K.F."/>
            <person name="Lyhne E.K."/>
            <person name="Kogle M.E."/>
            <person name="Kuo A."/>
            <person name="Riley R."/>
            <person name="Clum A."/>
            <person name="Nolan M."/>
            <person name="Lipzen A."/>
            <person name="Salamov A."/>
            <person name="Henrissat B."/>
            <person name="Wiebenga A."/>
            <person name="De vries R.P."/>
            <person name="Grigoriev I.V."/>
            <person name="Mortensen U.H."/>
            <person name="Andersen M.R."/>
            <person name="Baker S.E."/>
        </authorList>
    </citation>
    <scope>NUCLEOTIDE SEQUENCE [LARGE SCALE GENOMIC DNA]</scope>
    <source>
        <strain evidence="7 8">CBS 707.79</strain>
    </source>
</reference>
<evidence type="ECO:0000313" key="8">
    <source>
        <dbReference type="Proteomes" id="UP000247810"/>
    </source>
</evidence>
<dbReference type="STRING" id="1448320.A0A319CZP4"/>
<evidence type="ECO:0000256" key="6">
    <source>
        <dbReference type="SAM" id="MobiDB-lite"/>
    </source>
</evidence>